<evidence type="ECO:0000256" key="2">
    <source>
        <dbReference type="ARBA" id="ARBA00022692"/>
    </source>
</evidence>
<comment type="subcellular location">
    <subcellularLocation>
        <location evidence="1">Endomembrane system</location>
        <topology evidence="1">Multi-pass membrane protein</topology>
    </subcellularLocation>
</comment>
<accession>A0A8J6P7Q7</accession>
<dbReference type="PANTHER" id="PTHR43847">
    <property type="entry name" value="BLL3993 PROTEIN"/>
    <property type="match status" value="1"/>
</dbReference>
<dbReference type="EMBL" id="JACNFK010000023">
    <property type="protein sequence ID" value="MBC8519477.1"/>
    <property type="molecule type" value="Genomic_DNA"/>
</dbReference>
<proteinExistence type="predicted"/>
<keyword evidence="3 5" id="KW-1133">Transmembrane helix</keyword>
<dbReference type="InterPro" id="IPR007318">
    <property type="entry name" value="Phopholipid_MeTrfase"/>
</dbReference>
<feature type="transmembrane region" description="Helical" evidence="5">
    <location>
        <begin position="94"/>
        <end position="122"/>
    </location>
</feature>
<protein>
    <submittedName>
        <fullName evidence="6">Isoprenylcysteine carboxylmethyltransferase family protein</fullName>
    </submittedName>
</protein>
<sequence length="155" mass="17808">MFNGAKFTLPTQGASMIYVVVQFACIIYLVINAQLTNFDLPVYILMALSAVIGGMAIINMRLDNLNIVPTLKQRHQLITTGIYAYIRHPMYSSVLLFCLALTLSNIHLYALLVMLVLLIDLIMKSNFEEKLLAERFEQYKNYKTDTGRFLPFKRY</sequence>
<evidence type="ECO:0000256" key="1">
    <source>
        <dbReference type="ARBA" id="ARBA00004127"/>
    </source>
</evidence>
<feature type="transmembrane region" description="Helical" evidence="5">
    <location>
        <begin position="43"/>
        <end position="62"/>
    </location>
</feature>
<comment type="caution">
    <text evidence="6">The sequence shown here is derived from an EMBL/GenBank/DDBJ whole genome shotgun (WGS) entry which is preliminary data.</text>
</comment>
<evidence type="ECO:0000313" key="7">
    <source>
        <dbReference type="Proteomes" id="UP000654401"/>
    </source>
</evidence>
<dbReference type="GO" id="GO:0012505">
    <property type="term" value="C:endomembrane system"/>
    <property type="evidence" value="ECO:0007669"/>
    <property type="project" value="UniProtKB-SubCell"/>
</dbReference>
<evidence type="ECO:0000313" key="6">
    <source>
        <dbReference type="EMBL" id="MBC8519477.1"/>
    </source>
</evidence>
<dbReference type="InterPro" id="IPR052527">
    <property type="entry name" value="Metal_cation-efflux_comp"/>
</dbReference>
<dbReference type="Gene3D" id="1.20.120.1630">
    <property type="match status" value="1"/>
</dbReference>
<keyword evidence="4 5" id="KW-0472">Membrane</keyword>
<evidence type="ECO:0000256" key="5">
    <source>
        <dbReference type="SAM" id="Phobius"/>
    </source>
</evidence>
<feature type="transmembrane region" description="Helical" evidence="5">
    <location>
        <begin position="12"/>
        <end position="31"/>
    </location>
</feature>
<reference evidence="6 7" key="1">
    <citation type="submission" date="2020-08" db="EMBL/GenBank/DDBJ databases">
        <title>Bridging the membrane lipid divide: bacteria of the FCB group superphylum have the potential to synthesize archaeal ether lipids.</title>
        <authorList>
            <person name="Villanueva L."/>
            <person name="Von Meijenfeldt F.A.B."/>
            <person name="Westbye A.B."/>
            <person name="Yadav S."/>
            <person name="Hopmans E.C."/>
            <person name="Dutilh B.E."/>
            <person name="Sinninghe Damste J.S."/>
        </authorList>
    </citation>
    <scope>NUCLEOTIDE SEQUENCE [LARGE SCALE GENOMIC DNA]</scope>
    <source>
        <strain evidence="6">NIOZ-UU100</strain>
    </source>
</reference>
<gene>
    <name evidence="6" type="ORF">H8D24_03595</name>
</gene>
<name>A0A8J6P7Q7_9GAMM</name>
<keyword evidence="2 5" id="KW-0812">Transmembrane</keyword>
<organism evidence="6 7">
    <name type="scientific">Candidatus Thiopontia autotrophica</name>
    <dbReference type="NCBI Taxonomy" id="2841688"/>
    <lineage>
        <taxon>Bacteria</taxon>
        <taxon>Pseudomonadati</taxon>
        <taxon>Pseudomonadota</taxon>
        <taxon>Gammaproteobacteria</taxon>
        <taxon>Candidatus Thiopontia</taxon>
    </lineage>
</organism>
<evidence type="ECO:0000256" key="4">
    <source>
        <dbReference type="ARBA" id="ARBA00023136"/>
    </source>
</evidence>
<evidence type="ECO:0000256" key="3">
    <source>
        <dbReference type="ARBA" id="ARBA00022989"/>
    </source>
</evidence>
<dbReference type="Proteomes" id="UP000654401">
    <property type="component" value="Unassembled WGS sequence"/>
</dbReference>
<dbReference type="Pfam" id="PF04191">
    <property type="entry name" value="PEMT"/>
    <property type="match status" value="1"/>
</dbReference>
<dbReference type="PANTHER" id="PTHR43847:SF1">
    <property type="entry name" value="BLL3993 PROTEIN"/>
    <property type="match status" value="1"/>
</dbReference>
<dbReference type="AlphaFoldDB" id="A0A8J6P7Q7"/>